<dbReference type="EMBL" id="VIWY01000005">
    <property type="protein sequence ID" value="TWG12364.1"/>
    <property type="molecule type" value="Genomic_DNA"/>
</dbReference>
<dbReference type="Gene3D" id="3.30.300.30">
    <property type="match status" value="1"/>
</dbReference>
<reference evidence="2 3" key="1">
    <citation type="submission" date="2019-06" db="EMBL/GenBank/DDBJ databases">
        <title>Sequencing the genomes of 1000 actinobacteria strains.</title>
        <authorList>
            <person name="Klenk H.-P."/>
        </authorList>
    </citation>
    <scope>NUCLEOTIDE SEQUENCE [LARGE SCALE GENOMIC DNA]</scope>
    <source>
        <strain evidence="2 3">DSM 43866</strain>
    </source>
</reference>
<dbReference type="PANTHER" id="PTHR43845">
    <property type="entry name" value="BLR5969 PROTEIN"/>
    <property type="match status" value="1"/>
</dbReference>
<accession>A0A561VL92</accession>
<organism evidence="2 3">
    <name type="scientific">Actinoplanes teichomyceticus</name>
    <dbReference type="NCBI Taxonomy" id="1867"/>
    <lineage>
        <taxon>Bacteria</taxon>
        <taxon>Bacillati</taxon>
        <taxon>Actinomycetota</taxon>
        <taxon>Actinomycetes</taxon>
        <taxon>Micromonosporales</taxon>
        <taxon>Micromonosporaceae</taxon>
        <taxon>Actinoplanes</taxon>
    </lineage>
</organism>
<feature type="domain" description="AMP-dependent ligase C-terminal" evidence="1">
    <location>
        <begin position="32"/>
        <end position="122"/>
    </location>
</feature>
<keyword evidence="3" id="KW-1185">Reference proteome</keyword>
<name>A0A561VL92_ACTTI</name>
<dbReference type="InterPro" id="IPR028154">
    <property type="entry name" value="AMP-dep_Lig_C"/>
</dbReference>
<dbReference type="Pfam" id="PF14535">
    <property type="entry name" value="AMP-binding_C_2"/>
    <property type="match status" value="1"/>
</dbReference>
<dbReference type="AlphaFoldDB" id="A0A561VL92"/>
<sequence>MELSRLLPGTARTMRRMARVTGRSDDRMILRGVNVFPTQIEELVLRVPGLAPHYQCVLERTGRLDEMTVRVEARAGADPALLAATLAALVKQNVGVAVRVEVAPPDALERSIGKARRVIDRRPGR</sequence>
<evidence type="ECO:0000313" key="2">
    <source>
        <dbReference type="EMBL" id="TWG12364.1"/>
    </source>
</evidence>
<gene>
    <name evidence="2" type="ORF">FHX34_105231</name>
</gene>
<dbReference type="OrthoDB" id="580775at2"/>
<proteinExistence type="predicted"/>
<protein>
    <submittedName>
        <fullName evidence="2">AMP-binding enzyme</fullName>
    </submittedName>
</protein>
<dbReference type="Proteomes" id="UP000320239">
    <property type="component" value="Unassembled WGS sequence"/>
</dbReference>
<dbReference type="PANTHER" id="PTHR43845:SF1">
    <property type="entry name" value="BLR5969 PROTEIN"/>
    <property type="match status" value="1"/>
</dbReference>
<dbReference type="SUPFAM" id="SSF56801">
    <property type="entry name" value="Acetyl-CoA synthetase-like"/>
    <property type="match status" value="1"/>
</dbReference>
<evidence type="ECO:0000313" key="3">
    <source>
        <dbReference type="Proteomes" id="UP000320239"/>
    </source>
</evidence>
<evidence type="ECO:0000259" key="1">
    <source>
        <dbReference type="Pfam" id="PF14535"/>
    </source>
</evidence>
<comment type="caution">
    <text evidence="2">The sequence shown here is derived from an EMBL/GenBank/DDBJ whole genome shotgun (WGS) entry which is preliminary data.</text>
</comment>
<dbReference type="InterPro" id="IPR045851">
    <property type="entry name" value="AMP-bd_C_sf"/>
</dbReference>